<dbReference type="Pfam" id="PF09413">
    <property type="entry name" value="DUF2007"/>
    <property type="match status" value="1"/>
</dbReference>
<keyword evidence="9" id="KW-1185">Reference proteome</keyword>
<evidence type="ECO:0000256" key="3">
    <source>
        <dbReference type="ARBA" id="ARBA00022833"/>
    </source>
</evidence>
<dbReference type="GeneID" id="61231178"/>
<dbReference type="EMBL" id="MSCJ01000001">
    <property type="protein sequence ID" value="PQJ68198.1"/>
    <property type="molecule type" value="Genomic_DNA"/>
</dbReference>
<evidence type="ECO:0000256" key="1">
    <source>
        <dbReference type="ARBA" id="ARBA00022723"/>
    </source>
</evidence>
<evidence type="ECO:0000313" key="10">
    <source>
        <dbReference type="Proteomes" id="UP000241440"/>
    </source>
</evidence>
<feature type="domain" description="RanBP2-type" evidence="4">
    <location>
        <begin position="79"/>
        <end position="98"/>
    </location>
</feature>
<dbReference type="OrthoDB" id="9814654at2"/>
<keyword evidence="3" id="KW-0862">Zinc</keyword>
<evidence type="ECO:0000313" key="7">
    <source>
        <dbReference type="EMBL" id="PSX08929.1"/>
    </source>
</evidence>
<organism evidence="5 8">
    <name type="scientific">Photobacterium angustum</name>
    <dbReference type="NCBI Taxonomy" id="661"/>
    <lineage>
        <taxon>Bacteria</taxon>
        <taxon>Pseudomonadati</taxon>
        <taxon>Pseudomonadota</taxon>
        <taxon>Gammaproteobacteria</taxon>
        <taxon>Vibrionales</taxon>
        <taxon>Vibrionaceae</taxon>
        <taxon>Photobacterium</taxon>
    </lineage>
</organism>
<dbReference type="RefSeq" id="WP_005372049.1">
    <property type="nucleotide sequence ID" value="NZ_JAKJTG010000056.1"/>
</dbReference>
<gene>
    <name evidence="5" type="ORF">BTO08_12850</name>
    <name evidence="7" type="ORF">C0W27_13315</name>
    <name evidence="6" type="ORF">C0W41_17310</name>
</gene>
<evidence type="ECO:0000259" key="4">
    <source>
        <dbReference type="PROSITE" id="PS01358"/>
    </source>
</evidence>
<dbReference type="Proteomes" id="UP000241440">
    <property type="component" value="Unassembled WGS sequence"/>
</dbReference>
<dbReference type="AlphaFoldDB" id="A0A0D8S4T5"/>
<evidence type="ECO:0000313" key="8">
    <source>
        <dbReference type="Proteomes" id="UP000238730"/>
    </source>
</evidence>
<keyword evidence="2" id="KW-0863">Zinc-finger</keyword>
<dbReference type="InterPro" id="IPR001876">
    <property type="entry name" value="Znf_RanBP2"/>
</dbReference>
<name>A0A0D8S4T5_PHOAN</name>
<dbReference type="Proteomes" id="UP000238730">
    <property type="component" value="Unassembled WGS sequence"/>
</dbReference>
<accession>A0A0D8S4T5</accession>
<comment type="caution">
    <text evidence="5">The sequence shown here is derived from an EMBL/GenBank/DDBJ whole genome shotgun (WGS) entry which is preliminary data.</text>
</comment>
<evidence type="ECO:0000313" key="6">
    <source>
        <dbReference type="EMBL" id="PSX05831.1"/>
    </source>
</evidence>
<evidence type="ECO:0000313" key="9">
    <source>
        <dbReference type="Proteomes" id="UP000240989"/>
    </source>
</evidence>
<dbReference type="PROSITE" id="PS01358">
    <property type="entry name" value="ZF_RANBP2_1"/>
    <property type="match status" value="1"/>
</dbReference>
<dbReference type="EMBL" id="PYOY01000010">
    <property type="protein sequence ID" value="PSX05831.1"/>
    <property type="molecule type" value="Genomic_DNA"/>
</dbReference>
<protein>
    <submittedName>
        <fullName evidence="6">DUF2007 domain-containing protein</fullName>
    </submittedName>
</protein>
<evidence type="ECO:0000256" key="2">
    <source>
        <dbReference type="ARBA" id="ARBA00022771"/>
    </source>
</evidence>
<keyword evidence="1" id="KW-0479">Metal-binding</keyword>
<dbReference type="InterPro" id="IPR018551">
    <property type="entry name" value="DUF2007"/>
</dbReference>
<reference evidence="5 8" key="1">
    <citation type="submission" date="2016-12" db="EMBL/GenBank/DDBJ databases">
        <title>Diversity of luminous bacteria.</title>
        <authorList>
            <person name="Yoshizawa S."/>
            <person name="Kogure K."/>
        </authorList>
    </citation>
    <scope>NUCLEOTIDE SEQUENCE [LARGE SCALE GENOMIC DNA]</scope>
    <source>
        <strain evidence="5 8">LC1-200</strain>
    </source>
</reference>
<dbReference type="Proteomes" id="UP000240989">
    <property type="component" value="Unassembled WGS sequence"/>
</dbReference>
<reference evidence="9 10" key="2">
    <citation type="submission" date="2018-01" db="EMBL/GenBank/DDBJ databases">
        <title>Whole genome sequencing of Histamine producing bacteria.</title>
        <authorList>
            <person name="Butler K."/>
        </authorList>
    </citation>
    <scope>NUCLEOTIDE SEQUENCE [LARGE SCALE GENOMIC DNA]</scope>
    <source>
        <strain evidence="6 10">A2-1</strain>
        <strain evidence="7 9">A6-1</strain>
    </source>
</reference>
<dbReference type="EMBL" id="PYOU01000010">
    <property type="protein sequence ID" value="PSX08929.1"/>
    <property type="molecule type" value="Genomic_DNA"/>
</dbReference>
<proteinExistence type="predicted"/>
<evidence type="ECO:0000313" key="5">
    <source>
        <dbReference type="EMBL" id="PQJ68198.1"/>
    </source>
</evidence>
<sequence>MSEQWQCIYSACNSLEAHSVKGLLESEGVNARLTGEALGAAMGELPANVVEVKVWVEQWQWQRAQGIVSDYKRTDYHDWHCSQCGEVNQGQFELCWNCQCDRDQEP</sequence>
<dbReference type="GO" id="GO:0008270">
    <property type="term" value="F:zinc ion binding"/>
    <property type="evidence" value="ECO:0007669"/>
    <property type="project" value="UniProtKB-KW"/>
</dbReference>